<evidence type="ECO:0000313" key="3">
    <source>
        <dbReference type="EMBL" id="GGU52634.1"/>
    </source>
</evidence>
<accession>A0ABQ2UTD1</accession>
<dbReference type="CDD" id="cd05143">
    <property type="entry name" value="Barstar_SaI14_like"/>
    <property type="match status" value="1"/>
</dbReference>
<feature type="domain" description="Barstar (barnase inhibitor)" evidence="2">
    <location>
        <begin position="37"/>
        <end position="104"/>
    </location>
</feature>
<comment type="similarity">
    <text evidence="1">Belongs to the barstar family.</text>
</comment>
<proteinExistence type="inferred from homology"/>
<name>A0ABQ2UTD1_9ACTN</name>
<sequence>MRSPDAVVRPPRRLCHSIKPIHKLRGAARILRAVTPVYVLDGRQIRTLEDFWRVIGEAINGPGGYFGRNLDAFADCLSGGFGTPDDEDYVVEWRDHQVSRDHLGYSETARQLEIRLSRCHPTNRPSVSADLAAAREECGTTVFDWLVEIFDDRAPGVLRLR</sequence>
<reference evidence="4" key="1">
    <citation type="journal article" date="2019" name="Int. J. Syst. Evol. Microbiol.">
        <title>The Global Catalogue of Microorganisms (GCM) 10K type strain sequencing project: providing services to taxonomists for standard genome sequencing and annotation.</title>
        <authorList>
            <consortium name="The Broad Institute Genomics Platform"/>
            <consortium name="The Broad Institute Genome Sequencing Center for Infectious Disease"/>
            <person name="Wu L."/>
            <person name="Ma J."/>
        </authorList>
    </citation>
    <scope>NUCLEOTIDE SEQUENCE [LARGE SCALE GENOMIC DNA]</scope>
    <source>
        <strain evidence="4">JCM 3399</strain>
    </source>
</reference>
<comment type="caution">
    <text evidence="3">The sequence shown here is derived from an EMBL/GenBank/DDBJ whole genome shotgun (WGS) entry which is preliminary data.</text>
</comment>
<dbReference type="InterPro" id="IPR035905">
    <property type="entry name" value="Barstar-like_sf"/>
</dbReference>
<evidence type="ECO:0000313" key="4">
    <source>
        <dbReference type="Proteomes" id="UP000654471"/>
    </source>
</evidence>
<dbReference type="InterPro" id="IPR000468">
    <property type="entry name" value="Barstar"/>
</dbReference>
<gene>
    <name evidence="3" type="ORF">GCM10010211_16320</name>
</gene>
<keyword evidence="4" id="KW-1185">Reference proteome</keyword>
<evidence type="ECO:0000256" key="1">
    <source>
        <dbReference type="ARBA" id="ARBA00006845"/>
    </source>
</evidence>
<dbReference type="EMBL" id="BMRP01000004">
    <property type="protein sequence ID" value="GGU52634.1"/>
    <property type="molecule type" value="Genomic_DNA"/>
</dbReference>
<evidence type="ECO:0000259" key="2">
    <source>
        <dbReference type="Pfam" id="PF01337"/>
    </source>
</evidence>
<dbReference type="Gene3D" id="3.30.370.10">
    <property type="entry name" value="Barstar-like"/>
    <property type="match status" value="1"/>
</dbReference>
<dbReference type="SUPFAM" id="SSF52038">
    <property type="entry name" value="Barstar-related"/>
    <property type="match status" value="1"/>
</dbReference>
<dbReference type="Pfam" id="PF01337">
    <property type="entry name" value="Barstar"/>
    <property type="match status" value="1"/>
</dbReference>
<dbReference type="Proteomes" id="UP000654471">
    <property type="component" value="Unassembled WGS sequence"/>
</dbReference>
<protein>
    <recommendedName>
        <fullName evidence="2">Barstar (barnase inhibitor) domain-containing protein</fullName>
    </recommendedName>
</protein>
<organism evidence="3 4">
    <name type="scientific">Streptomyces albospinus</name>
    <dbReference type="NCBI Taxonomy" id="285515"/>
    <lineage>
        <taxon>Bacteria</taxon>
        <taxon>Bacillati</taxon>
        <taxon>Actinomycetota</taxon>
        <taxon>Actinomycetes</taxon>
        <taxon>Kitasatosporales</taxon>
        <taxon>Streptomycetaceae</taxon>
        <taxon>Streptomyces</taxon>
    </lineage>
</organism>